<evidence type="ECO:0000256" key="2">
    <source>
        <dbReference type="ARBA" id="ARBA00022676"/>
    </source>
</evidence>
<protein>
    <recommendedName>
        <fullName evidence="12">Probable peptidoglycan glycosyltransferase FtsW</fullName>
        <ecNumber evidence="14">2.4.99.28</ecNumber>
    </recommendedName>
    <alternativeName>
        <fullName evidence="13">Cell division protein FtsW</fullName>
    </alternativeName>
    <alternativeName>
        <fullName evidence="10">Cell wall polymerase</fullName>
    </alternativeName>
    <alternativeName>
        <fullName evidence="9">Peptidoglycan polymerase</fullName>
    </alternativeName>
</protein>
<evidence type="ECO:0000256" key="7">
    <source>
        <dbReference type="ARBA" id="ARBA00022989"/>
    </source>
</evidence>
<evidence type="ECO:0000256" key="5">
    <source>
        <dbReference type="ARBA" id="ARBA00022960"/>
    </source>
</evidence>
<evidence type="ECO:0000256" key="16">
    <source>
        <dbReference type="SAM" id="MobiDB-lite"/>
    </source>
</evidence>
<evidence type="ECO:0000313" key="18">
    <source>
        <dbReference type="EMBL" id="WIO45903.1"/>
    </source>
</evidence>
<gene>
    <name evidence="18" type="ORF">SEML1_0273</name>
</gene>
<sequence>MSGGLVSSRRETVRARTNRQRQRRHRPDYMIVMCMGVLMLIGLVVMYAIGPQRANVMNAAYNGSYSATYFAVKQFASLLIALAAFVVLAFVPFSVLKNQAGKFMAAALIASVLLFLVGNVAHIDTLAQATLGAYRWFNFGSFGGFQPSELMKFAVVIFMAVFLGNRYQQGKINNPRETVYPMAGLLALLLFIVVVVQKDMGTGVAIAATVVSMFIVSTMNWQILVKIAGVGVVVGLVLVVSSPHRMERIGTFFSSSNDVAAADERDNNYHIKNAMIALGTGGLLGRGIGKSIQATGYLPEAVNDSIFAIMGEIFGFAGTVCIIGLFGILLFRILRIADQLPDMSMRIAAAGVFGWLLAHVVMNVASMIGLIPLTGITLPLLSFGGTSMIFMSGALGVVFQLSRYTNHKSVNMKEDARADFGSRRRVGRTRYAGRRSIA</sequence>
<dbReference type="PANTHER" id="PTHR30474">
    <property type="entry name" value="CELL CYCLE PROTEIN"/>
    <property type="match status" value="1"/>
</dbReference>
<keyword evidence="19" id="KW-1185">Reference proteome</keyword>
<evidence type="ECO:0000256" key="12">
    <source>
        <dbReference type="ARBA" id="ARBA00041185"/>
    </source>
</evidence>
<feature type="transmembrane region" description="Helical" evidence="17">
    <location>
        <begin position="179"/>
        <end position="196"/>
    </location>
</feature>
<comment type="catalytic activity">
    <reaction evidence="15">
        <text>[GlcNAc-(1-&gt;4)-Mur2Ac(oyl-L-Ala-gamma-D-Glu-L-Lys-D-Ala-D-Ala)](n)-di-trans,octa-cis-undecaprenyl diphosphate + beta-D-GlcNAc-(1-&gt;4)-Mur2Ac(oyl-L-Ala-gamma-D-Glu-L-Lys-D-Ala-D-Ala)-di-trans,octa-cis-undecaprenyl diphosphate = [GlcNAc-(1-&gt;4)-Mur2Ac(oyl-L-Ala-gamma-D-Glu-L-Lys-D-Ala-D-Ala)](n+1)-di-trans,octa-cis-undecaprenyl diphosphate + di-trans,octa-cis-undecaprenyl diphosphate + H(+)</text>
        <dbReference type="Rhea" id="RHEA:23708"/>
        <dbReference type="Rhea" id="RHEA-COMP:9602"/>
        <dbReference type="Rhea" id="RHEA-COMP:9603"/>
        <dbReference type="ChEBI" id="CHEBI:15378"/>
        <dbReference type="ChEBI" id="CHEBI:58405"/>
        <dbReference type="ChEBI" id="CHEBI:60033"/>
        <dbReference type="ChEBI" id="CHEBI:78435"/>
        <dbReference type="EC" id="2.4.99.28"/>
    </reaction>
</comment>
<keyword evidence="7 17" id="KW-1133">Transmembrane helix</keyword>
<evidence type="ECO:0000313" key="19">
    <source>
        <dbReference type="Proteomes" id="UP001177295"/>
    </source>
</evidence>
<feature type="transmembrane region" description="Helical" evidence="17">
    <location>
        <begin position="202"/>
        <end position="220"/>
    </location>
</feature>
<evidence type="ECO:0000256" key="13">
    <source>
        <dbReference type="ARBA" id="ARBA00041418"/>
    </source>
</evidence>
<evidence type="ECO:0000256" key="10">
    <source>
        <dbReference type="ARBA" id="ARBA00033270"/>
    </source>
</evidence>
<organism evidence="18 19">
    <name type="scientific">Candidatus Southlakia epibionticum</name>
    <dbReference type="NCBI Taxonomy" id="3043284"/>
    <lineage>
        <taxon>Bacteria</taxon>
        <taxon>Candidatus Saccharimonadota</taxon>
        <taxon>Candidatus Saccharimonadia</taxon>
        <taxon>Candidatus Saccharimonadales</taxon>
        <taxon>Candidatus Saccharimonadaceae</taxon>
        <taxon>Candidatus Southlakia</taxon>
    </lineage>
</organism>
<keyword evidence="3" id="KW-0808">Transferase</keyword>
<evidence type="ECO:0000256" key="17">
    <source>
        <dbReference type="SAM" id="Phobius"/>
    </source>
</evidence>
<keyword evidence="8 17" id="KW-0472">Membrane</keyword>
<accession>A0ABY8WYN9</accession>
<evidence type="ECO:0000256" key="15">
    <source>
        <dbReference type="ARBA" id="ARBA00049902"/>
    </source>
</evidence>
<evidence type="ECO:0000256" key="4">
    <source>
        <dbReference type="ARBA" id="ARBA00022692"/>
    </source>
</evidence>
<feature type="transmembrane region" description="Helical" evidence="17">
    <location>
        <begin position="150"/>
        <end position="167"/>
    </location>
</feature>
<dbReference type="Pfam" id="PF01098">
    <property type="entry name" value="FTSW_RODA_SPOVE"/>
    <property type="match status" value="1"/>
</dbReference>
<evidence type="ECO:0000256" key="1">
    <source>
        <dbReference type="ARBA" id="ARBA00004141"/>
    </source>
</evidence>
<feature type="transmembrane region" description="Helical" evidence="17">
    <location>
        <begin position="227"/>
        <end position="246"/>
    </location>
</feature>
<feature type="transmembrane region" description="Helical" evidence="17">
    <location>
        <begin position="103"/>
        <end position="123"/>
    </location>
</feature>
<feature type="transmembrane region" description="Helical" evidence="17">
    <location>
        <begin position="306"/>
        <end position="331"/>
    </location>
</feature>
<keyword evidence="2" id="KW-0328">Glycosyltransferase</keyword>
<name>A0ABY8WYN9_9BACT</name>
<evidence type="ECO:0000256" key="11">
    <source>
        <dbReference type="ARBA" id="ARBA00038053"/>
    </source>
</evidence>
<reference evidence="18 19" key="1">
    <citation type="journal article" date="2023" name="Cell">
        <title>Genetic manipulation of Patescibacteria provides mechanistic insights into microbial dark matter and the epibiotic lifestyle.</title>
        <authorList>
            <person name="Wang Y."/>
            <person name="Gallagher L.A."/>
            <person name="Andrade P.A."/>
            <person name="Liu A."/>
            <person name="Humphreys I.R."/>
            <person name="Turkarslan S."/>
            <person name="Cutler K.J."/>
            <person name="Arrieta-Ortiz M.L."/>
            <person name="Li Y."/>
            <person name="Radey M.C."/>
            <person name="McLean J.S."/>
            <person name="Cong Q."/>
            <person name="Baker D."/>
            <person name="Baliga N.S."/>
            <person name="Peterson S.B."/>
            <person name="Mougous J.D."/>
        </authorList>
    </citation>
    <scope>NUCLEOTIDE SEQUENCE [LARGE SCALE GENOMIC DNA]</scope>
    <source>
        <strain evidence="18 19">ML1</strain>
    </source>
</reference>
<comment type="subcellular location">
    <subcellularLocation>
        <location evidence="1">Membrane</location>
        <topology evidence="1">Multi-pass membrane protein</topology>
    </subcellularLocation>
</comment>
<dbReference type="EMBL" id="CP124550">
    <property type="protein sequence ID" value="WIO45903.1"/>
    <property type="molecule type" value="Genomic_DNA"/>
</dbReference>
<feature type="transmembrane region" description="Helical" evidence="17">
    <location>
        <begin position="29"/>
        <end position="49"/>
    </location>
</feature>
<dbReference type="EC" id="2.4.99.28" evidence="14"/>
<proteinExistence type="inferred from homology"/>
<evidence type="ECO:0000256" key="9">
    <source>
        <dbReference type="ARBA" id="ARBA00032370"/>
    </source>
</evidence>
<dbReference type="PANTHER" id="PTHR30474:SF2">
    <property type="entry name" value="PEPTIDOGLYCAN GLYCOSYLTRANSFERASE FTSW-RELATED"/>
    <property type="match status" value="1"/>
</dbReference>
<dbReference type="InterPro" id="IPR001182">
    <property type="entry name" value="FtsW/RodA"/>
</dbReference>
<feature type="transmembrane region" description="Helical" evidence="17">
    <location>
        <begin position="69"/>
        <end position="91"/>
    </location>
</feature>
<comment type="similarity">
    <text evidence="11">Belongs to the SEDS family. FtsW subfamily.</text>
</comment>
<evidence type="ECO:0000256" key="8">
    <source>
        <dbReference type="ARBA" id="ARBA00023136"/>
    </source>
</evidence>
<feature type="transmembrane region" description="Helical" evidence="17">
    <location>
        <begin position="380"/>
        <end position="399"/>
    </location>
</feature>
<evidence type="ECO:0000256" key="3">
    <source>
        <dbReference type="ARBA" id="ARBA00022679"/>
    </source>
</evidence>
<evidence type="ECO:0000256" key="14">
    <source>
        <dbReference type="ARBA" id="ARBA00044770"/>
    </source>
</evidence>
<feature type="transmembrane region" description="Helical" evidence="17">
    <location>
        <begin position="352"/>
        <end position="374"/>
    </location>
</feature>
<feature type="region of interest" description="Disordered" evidence="16">
    <location>
        <begin position="1"/>
        <end position="22"/>
    </location>
</feature>
<keyword evidence="5" id="KW-0133">Cell shape</keyword>
<dbReference type="Proteomes" id="UP001177295">
    <property type="component" value="Chromosome"/>
</dbReference>
<keyword evidence="6" id="KW-0573">Peptidoglycan synthesis</keyword>
<keyword evidence="4 17" id="KW-0812">Transmembrane</keyword>
<evidence type="ECO:0000256" key="6">
    <source>
        <dbReference type="ARBA" id="ARBA00022984"/>
    </source>
</evidence>